<dbReference type="PROSITE" id="PS50297">
    <property type="entry name" value="ANK_REP_REGION"/>
    <property type="match status" value="2"/>
</dbReference>
<proteinExistence type="predicted"/>
<name>A0A813A6Y6_9DINO</name>
<organism evidence="4 5">
    <name type="scientific">Symbiodinium necroappetens</name>
    <dbReference type="NCBI Taxonomy" id="1628268"/>
    <lineage>
        <taxon>Eukaryota</taxon>
        <taxon>Sar</taxon>
        <taxon>Alveolata</taxon>
        <taxon>Dinophyceae</taxon>
        <taxon>Suessiales</taxon>
        <taxon>Symbiodiniaceae</taxon>
        <taxon>Symbiodinium</taxon>
    </lineage>
</organism>
<reference evidence="4" key="1">
    <citation type="submission" date="2021-02" db="EMBL/GenBank/DDBJ databases">
        <authorList>
            <person name="Dougan E. K."/>
            <person name="Rhodes N."/>
            <person name="Thang M."/>
            <person name="Chan C."/>
        </authorList>
    </citation>
    <scope>NUCLEOTIDE SEQUENCE</scope>
</reference>
<dbReference type="Proteomes" id="UP000601435">
    <property type="component" value="Unassembled WGS sequence"/>
</dbReference>
<dbReference type="EMBL" id="CAJNJA010054386">
    <property type="protein sequence ID" value="CAE7853497.1"/>
    <property type="molecule type" value="Genomic_DNA"/>
</dbReference>
<dbReference type="Pfam" id="PF12796">
    <property type="entry name" value="Ank_2"/>
    <property type="match status" value="1"/>
</dbReference>
<keyword evidence="1" id="KW-0677">Repeat</keyword>
<dbReference type="AlphaFoldDB" id="A0A813A6Y6"/>
<dbReference type="SUPFAM" id="SSF48403">
    <property type="entry name" value="Ankyrin repeat"/>
    <property type="match status" value="1"/>
</dbReference>
<feature type="repeat" description="ANK" evidence="3">
    <location>
        <begin position="60"/>
        <end position="92"/>
    </location>
</feature>
<sequence>MADEVLLQSPMDLQLILLPFAEASEDDIDDLIGASDGGSVEGVEAVLNRPQNPDAMNSKRGFSALGRAADLGHVEVAQLLLEAGADPDLQSMNGFGHVLAPLQIAARQGHVELLRLLLEARADQDTKHSHDMTPLAMALEMGHTESVSVLVAAGAEQPRGTSASESGGEWPKPLALRAQVVETASRASAPSYPAFPSRRSWASWLWGSCWES</sequence>
<comment type="caution">
    <text evidence="4">The sequence shown here is derived from an EMBL/GenBank/DDBJ whole genome shotgun (WGS) entry which is preliminary data.</text>
</comment>
<dbReference type="InterPro" id="IPR036770">
    <property type="entry name" value="Ankyrin_rpt-contain_sf"/>
</dbReference>
<evidence type="ECO:0000256" key="2">
    <source>
        <dbReference type="ARBA" id="ARBA00023043"/>
    </source>
</evidence>
<gene>
    <name evidence="4" type="primary">Ank3</name>
    <name evidence="4" type="ORF">SNEC2469_LOCUS26586</name>
</gene>
<protein>
    <submittedName>
        <fullName evidence="4">Ank3 protein</fullName>
    </submittedName>
</protein>
<evidence type="ECO:0000313" key="4">
    <source>
        <dbReference type="EMBL" id="CAE7853497.1"/>
    </source>
</evidence>
<keyword evidence="2 3" id="KW-0040">ANK repeat</keyword>
<accession>A0A813A6Y6</accession>
<dbReference type="Gene3D" id="1.25.40.20">
    <property type="entry name" value="Ankyrin repeat-containing domain"/>
    <property type="match status" value="1"/>
</dbReference>
<dbReference type="InterPro" id="IPR050776">
    <property type="entry name" value="Ank_Repeat/CDKN_Inhibitor"/>
</dbReference>
<evidence type="ECO:0000256" key="1">
    <source>
        <dbReference type="ARBA" id="ARBA00022737"/>
    </source>
</evidence>
<dbReference type="InterPro" id="IPR002110">
    <property type="entry name" value="Ankyrin_rpt"/>
</dbReference>
<dbReference type="OrthoDB" id="411938at2759"/>
<evidence type="ECO:0000313" key="5">
    <source>
        <dbReference type="Proteomes" id="UP000601435"/>
    </source>
</evidence>
<dbReference type="Pfam" id="PF00023">
    <property type="entry name" value="Ank"/>
    <property type="match status" value="1"/>
</dbReference>
<feature type="repeat" description="ANK" evidence="3">
    <location>
        <begin position="97"/>
        <end position="129"/>
    </location>
</feature>
<dbReference type="PANTHER" id="PTHR24201">
    <property type="entry name" value="ANK_REP_REGION DOMAIN-CONTAINING PROTEIN"/>
    <property type="match status" value="1"/>
</dbReference>
<keyword evidence="5" id="KW-1185">Reference proteome</keyword>
<dbReference type="PROSITE" id="PS50088">
    <property type="entry name" value="ANK_REPEAT"/>
    <property type="match status" value="2"/>
</dbReference>
<evidence type="ECO:0000256" key="3">
    <source>
        <dbReference type="PROSITE-ProRule" id="PRU00023"/>
    </source>
</evidence>
<dbReference type="SMART" id="SM00248">
    <property type="entry name" value="ANK"/>
    <property type="match status" value="4"/>
</dbReference>